<feature type="transmembrane region" description="Helical" evidence="10">
    <location>
        <begin position="50"/>
        <end position="68"/>
    </location>
</feature>
<evidence type="ECO:0000256" key="3">
    <source>
        <dbReference type="ARBA" id="ARBA00022606"/>
    </source>
</evidence>
<name>A0ABQ7R135_PLUXY</name>
<dbReference type="EMBL" id="JAHIBW010000005">
    <property type="protein sequence ID" value="KAG7311000.1"/>
    <property type="molecule type" value="Genomic_DNA"/>
</dbReference>
<feature type="transmembrane region" description="Helical" evidence="10">
    <location>
        <begin position="12"/>
        <end position="30"/>
    </location>
</feature>
<feature type="transmembrane region" description="Helical" evidence="10">
    <location>
        <begin position="303"/>
        <end position="323"/>
    </location>
</feature>
<evidence type="ECO:0000256" key="6">
    <source>
        <dbReference type="ARBA" id="ARBA00022989"/>
    </source>
</evidence>
<evidence type="ECO:0000256" key="9">
    <source>
        <dbReference type="ARBA" id="ARBA00023224"/>
    </source>
</evidence>
<comment type="subcellular location">
    <subcellularLocation>
        <location evidence="1 10">Cell membrane</location>
        <topology evidence="1 10">Multi-pass membrane protein</topology>
    </subcellularLocation>
</comment>
<keyword evidence="9 10" id="KW-0807">Transducer</keyword>
<keyword evidence="8 10" id="KW-0675">Receptor</keyword>
<dbReference type="PANTHER" id="PTHR21137:SF35">
    <property type="entry name" value="ODORANT RECEPTOR 19A-RELATED"/>
    <property type="match status" value="1"/>
</dbReference>
<keyword evidence="2" id="KW-1003">Cell membrane</keyword>
<organism evidence="11 12">
    <name type="scientific">Plutella xylostella</name>
    <name type="common">Diamondback moth</name>
    <name type="synonym">Plutella maculipennis</name>
    <dbReference type="NCBI Taxonomy" id="51655"/>
    <lineage>
        <taxon>Eukaryota</taxon>
        <taxon>Metazoa</taxon>
        <taxon>Ecdysozoa</taxon>
        <taxon>Arthropoda</taxon>
        <taxon>Hexapoda</taxon>
        <taxon>Insecta</taxon>
        <taxon>Pterygota</taxon>
        <taxon>Neoptera</taxon>
        <taxon>Endopterygota</taxon>
        <taxon>Lepidoptera</taxon>
        <taxon>Glossata</taxon>
        <taxon>Ditrysia</taxon>
        <taxon>Yponomeutoidea</taxon>
        <taxon>Plutellidae</taxon>
        <taxon>Plutella</taxon>
    </lineage>
</organism>
<keyword evidence="5 10" id="KW-0552">Olfaction</keyword>
<comment type="caution">
    <text evidence="10">Lacks conserved residue(s) required for the propagation of feature annotation.</text>
</comment>
<feature type="transmembrane region" description="Helical" evidence="10">
    <location>
        <begin position="270"/>
        <end position="291"/>
    </location>
</feature>
<dbReference type="Proteomes" id="UP000823941">
    <property type="component" value="Chromosome 5"/>
</dbReference>
<evidence type="ECO:0000256" key="4">
    <source>
        <dbReference type="ARBA" id="ARBA00022692"/>
    </source>
</evidence>
<feature type="transmembrane region" description="Helical" evidence="10">
    <location>
        <begin position="135"/>
        <end position="160"/>
    </location>
</feature>
<dbReference type="PANTHER" id="PTHR21137">
    <property type="entry name" value="ODORANT RECEPTOR"/>
    <property type="match status" value="1"/>
</dbReference>
<reference evidence="11 12" key="1">
    <citation type="submission" date="2021-06" db="EMBL/GenBank/DDBJ databases">
        <title>A haploid diamondback moth (Plutella xylostella L.) genome assembly resolves 31 chromosomes and identifies a diamide resistance mutation.</title>
        <authorList>
            <person name="Ward C.M."/>
            <person name="Perry K.D."/>
            <person name="Baker G."/>
            <person name="Powis K."/>
            <person name="Heckel D.G."/>
            <person name="Baxter S.W."/>
        </authorList>
    </citation>
    <scope>NUCLEOTIDE SEQUENCE [LARGE SCALE GENOMIC DNA]</scope>
    <source>
        <strain evidence="11 12">LV</strain>
        <tissue evidence="11">Single pupa</tissue>
    </source>
</reference>
<evidence type="ECO:0000256" key="7">
    <source>
        <dbReference type="ARBA" id="ARBA00023136"/>
    </source>
</evidence>
<evidence type="ECO:0000256" key="10">
    <source>
        <dbReference type="RuleBase" id="RU351113"/>
    </source>
</evidence>
<dbReference type="InterPro" id="IPR004117">
    <property type="entry name" value="7tm6_olfct_rcpt"/>
</dbReference>
<comment type="caution">
    <text evidence="11">The sequence shown here is derived from an EMBL/GenBank/DDBJ whole genome shotgun (WGS) entry which is preliminary data.</text>
</comment>
<keyword evidence="6 10" id="KW-1133">Transmembrane helix</keyword>
<evidence type="ECO:0000256" key="8">
    <source>
        <dbReference type="ARBA" id="ARBA00023170"/>
    </source>
</evidence>
<evidence type="ECO:0000313" key="11">
    <source>
        <dbReference type="EMBL" id="KAG7311000.1"/>
    </source>
</evidence>
<keyword evidence="4 10" id="KW-0812">Transmembrane</keyword>
<keyword evidence="3 10" id="KW-0716">Sensory transduction</keyword>
<evidence type="ECO:0000313" key="12">
    <source>
        <dbReference type="Proteomes" id="UP000823941"/>
    </source>
</evidence>
<evidence type="ECO:0000256" key="1">
    <source>
        <dbReference type="ARBA" id="ARBA00004651"/>
    </source>
</evidence>
<protein>
    <recommendedName>
        <fullName evidence="10">Odorant receptor</fullName>
    </recommendedName>
</protein>
<gene>
    <name evidence="11" type="ORF">JYU34_003853</name>
</gene>
<accession>A0ABQ7R135</accession>
<evidence type="ECO:0000256" key="2">
    <source>
        <dbReference type="ARBA" id="ARBA00022475"/>
    </source>
</evidence>
<proteinExistence type="inferred from homology"/>
<keyword evidence="12" id="KW-1185">Reference proteome</keyword>
<comment type="similarity">
    <text evidence="10">Belongs to the insect chemoreceptor superfamily. Heteromeric odorant receptor channel (TC 1.A.69) family.</text>
</comment>
<keyword evidence="7 10" id="KW-0472">Membrane</keyword>
<sequence>MSNVELPNKTALFFYSVCKYMYLCTVGNFWSHQLSWSRPVRTLMDRSKLLIDILLNAFVISSLLSFFTQKELTEKQASDRLMFCISHPILYFSFLVSVSLYRAKIIAIVEQLSLTLKVVYNDEATERQMLWRARLFGVIYSVYVSMVFVTFGIDGIFQVASKGQPFVTVVPVWPGTTDPSAAAGVARGILYLLWALFLVRTSAIYLLVLLLTICLSHQYTNLQAYFRDLNQIFESNLGQKAKEAKYERDLKIGIRLHAETLWCTQEAKKAFKILFSGQILLSISVLVLLMLQMMQMSSRSVAGVLAVLLLASSVLFITGMFMWNAGDITVEAALVPAAMYSSGWQHCRGGARHRVRRTLAAAIRQGQVSVFGAILKAKIINKVQVSYQMALARAGTTGDWDPRTVPEPYYIEKYSLENK</sequence>
<evidence type="ECO:0000256" key="5">
    <source>
        <dbReference type="ARBA" id="ARBA00022725"/>
    </source>
</evidence>
<dbReference type="Pfam" id="PF02949">
    <property type="entry name" value="7tm_6"/>
    <property type="match status" value="1"/>
</dbReference>